<organism evidence="1 2">
    <name type="scientific">Gemmobacter lanyuensis</name>
    <dbReference type="NCBI Taxonomy" id="1054497"/>
    <lineage>
        <taxon>Bacteria</taxon>
        <taxon>Pseudomonadati</taxon>
        <taxon>Pseudomonadota</taxon>
        <taxon>Alphaproteobacteria</taxon>
        <taxon>Rhodobacterales</taxon>
        <taxon>Paracoccaceae</taxon>
        <taxon>Gemmobacter</taxon>
    </lineage>
</organism>
<dbReference type="EMBL" id="BMYQ01000001">
    <property type="protein sequence ID" value="GGW21174.1"/>
    <property type="molecule type" value="Genomic_DNA"/>
</dbReference>
<reference evidence="1" key="2">
    <citation type="submission" date="2020-09" db="EMBL/GenBank/DDBJ databases">
        <authorList>
            <person name="Sun Q."/>
            <person name="Kim S."/>
        </authorList>
    </citation>
    <scope>NUCLEOTIDE SEQUENCE</scope>
    <source>
        <strain evidence="1">KCTC 23714</strain>
    </source>
</reference>
<keyword evidence="2" id="KW-1185">Reference proteome</keyword>
<dbReference type="Proteomes" id="UP000628984">
    <property type="component" value="Unassembled WGS sequence"/>
</dbReference>
<dbReference type="AlphaFoldDB" id="A0A918IL44"/>
<name>A0A918IL44_9RHOB</name>
<accession>A0A918IL44</accession>
<evidence type="ECO:0000313" key="2">
    <source>
        <dbReference type="Proteomes" id="UP000628984"/>
    </source>
</evidence>
<protein>
    <submittedName>
        <fullName evidence="1">Uncharacterized protein</fullName>
    </submittedName>
</protein>
<dbReference type="RefSeq" id="WP_189631807.1">
    <property type="nucleotide sequence ID" value="NZ_BMYQ01000001.1"/>
</dbReference>
<gene>
    <name evidence="1" type="ORF">GCM10011452_00480</name>
</gene>
<sequence length="311" mass="31043">MRRVCHPLRPAPIISLTLGMATGLWPGGAAAMTTLQRVLAALDAMGASPVAGLFANIAASTAPVVEQVGRRLVAGDAVIIGYDALGDPVRATATAEGVMVSESTASGLASGLAAGLYPPGSALYSVPPGGQLSLFQEAQDQRDLALATELVMTRIDGSVTNIITGIVPPELAAVYAVQQGPDIGLVLGEVQSTVIGSVNTGEIVTHLDVTASLGQVGGGIDLAMSEIAVGANQALDRAATANAMAQHFENRALGGAPDLRAVMVNLAGNAQTVTGAVTTIVQSQSVAIGDSVTTVIGAVNAGVIGIAPTPR</sequence>
<evidence type="ECO:0000313" key="1">
    <source>
        <dbReference type="EMBL" id="GGW21174.1"/>
    </source>
</evidence>
<comment type="caution">
    <text evidence="1">The sequence shown here is derived from an EMBL/GenBank/DDBJ whole genome shotgun (WGS) entry which is preliminary data.</text>
</comment>
<reference evidence="1" key="1">
    <citation type="journal article" date="2014" name="Int. J. Syst. Evol. Microbiol.">
        <title>Complete genome sequence of Corynebacterium casei LMG S-19264T (=DSM 44701T), isolated from a smear-ripened cheese.</title>
        <authorList>
            <consortium name="US DOE Joint Genome Institute (JGI-PGF)"/>
            <person name="Walter F."/>
            <person name="Albersmeier A."/>
            <person name="Kalinowski J."/>
            <person name="Ruckert C."/>
        </authorList>
    </citation>
    <scope>NUCLEOTIDE SEQUENCE</scope>
    <source>
        <strain evidence="1">KCTC 23714</strain>
    </source>
</reference>
<proteinExistence type="predicted"/>